<organism evidence="2 3">
    <name type="scientific">Aeromicrobium camelliae</name>
    <dbReference type="NCBI Taxonomy" id="1538144"/>
    <lineage>
        <taxon>Bacteria</taxon>
        <taxon>Bacillati</taxon>
        <taxon>Actinomycetota</taxon>
        <taxon>Actinomycetes</taxon>
        <taxon>Propionibacteriales</taxon>
        <taxon>Nocardioidaceae</taxon>
        <taxon>Aeromicrobium</taxon>
    </lineage>
</organism>
<proteinExistence type="predicted"/>
<dbReference type="RefSeq" id="WP_124236421.1">
    <property type="nucleotide sequence ID" value="NZ_JBHUFI010000005.1"/>
</dbReference>
<gene>
    <name evidence="2" type="ORF">EHW97_06835</name>
</gene>
<sequence>MRIAGLTLASVVALGLAACGTEPHDPVPPAAAASPAVPEVPLPEGWRWESYRGVQLAVPGDWGWTSGSQRLGQWCLGFDGAAPAVGRPGPATEVGCFGEGSPSPETLVANTGEVVAFESAARGAAAGATGGDREVVTIGDAHVIIQTADPALRERIAATVHAAEVDAAGCAAAHPAARDASWRPAGAGRLPAPSEVEDVSVCRYGIVDADGSGATLLGSQLLSGPAAQQLVEAIAQAPEGSGPNAPEQCLHGDPAEVIVLHVRADGVSREVALHYSDCIDNGFDDGTQLRELTKDAATAIFVGPLQPMSWGGHLSEVFADLPAPQ</sequence>
<dbReference type="Proteomes" id="UP000275225">
    <property type="component" value="Unassembled WGS sequence"/>
</dbReference>
<protein>
    <submittedName>
        <fullName evidence="2">Uncharacterized protein</fullName>
    </submittedName>
</protein>
<comment type="caution">
    <text evidence="2">The sequence shown here is derived from an EMBL/GenBank/DDBJ whole genome shotgun (WGS) entry which is preliminary data.</text>
</comment>
<evidence type="ECO:0000256" key="1">
    <source>
        <dbReference type="SAM" id="SignalP"/>
    </source>
</evidence>
<feature type="signal peptide" evidence="1">
    <location>
        <begin position="1"/>
        <end position="17"/>
    </location>
</feature>
<dbReference type="PROSITE" id="PS51257">
    <property type="entry name" value="PROKAR_LIPOPROTEIN"/>
    <property type="match status" value="1"/>
</dbReference>
<name>A0A3N6WLZ7_9ACTN</name>
<evidence type="ECO:0000313" key="2">
    <source>
        <dbReference type="EMBL" id="RQN08320.1"/>
    </source>
</evidence>
<dbReference type="OrthoDB" id="3294467at2"/>
<accession>A0A3N6WLZ7</accession>
<reference evidence="2 3" key="1">
    <citation type="submission" date="2018-11" db="EMBL/GenBank/DDBJ databases">
        <authorList>
            <person name="Li F."/>
        </authorList>
    </citation>
    <scope>NUCLEOTIDE SEQUENCE [LARGE SCALE GENOMIC DNA]</scope>
    <source>
        <strain evidence="2 3">YS17T</strain>
    </source>
</reference>
<evidence type="ECO:0000313" key="3">
    <source>
        <dbReference type="Proteomes" id="UP000275225"/>
    </source>
</evidence>
<feature type="chain" id="PRO_5039537802" evidence="1">
    <location>
        <begin position="18"/>
        <end position="325"/>
    </location>
</feature>
<dbReference type="EMBL" id="RQJX01000007">
    <property type="protein sequence ID" value="RQN08320.1"/>
    <property type="molecule type" value="Genomic_DNA"/>
</dbReference>
<dbReference type="AlphaFoldDB" id="A0A3N6WLZ7"/>
<keyword evidence="1" id="KW-0732">Signal</keyword>
<keyword evidence="3" id="KW-1185">Reference proteome</keyword>